<dbReference type="InterPro" id="IPR025442">
    <property type="entry name" value="DUF4185"/>
</dbReference>
<accession>A0AA43TW80</accession>
<comment type="caution">
    <text evidence="3">The sequence shown here is derived from an EMBL/GenBank/DDBJ whole genome shotgun (WGS) entry which is preliminary data.</text>
</comment>
<reference evidence="3" key="1">
    <citation type="journal article" date="2023" name="Genome Biol. Evol.">
        <title>First Whole Genome Sequence and Flow Cytometry Genome Size Data for the Lichen-Forming Fungus Ramalina farinacea (Ascomycota).</title>
        <authorList>
            <person name="Llewellyn T."/>
            <person name="Mian S."/>
            <person name="Hill R."/>
            <person name="Leitch I.J."/>
            <person name="Gaya E."/>
        </authorList>
    </citation>
    <scope>NUCLEOTIDE SEQUENCE</scope>
    <source>
        <strain evidence="3">LIQ254RAFAR</strain>
    </source>
</reference>
<evidence type="ECO:0000313" key="4">
    <source>
        <dbReference type="Proteomes" id="UP001161017"/>
    </source>
</evidence>
<dbReference type="AlphaFoldDB" id="A0AA43TW80"/>
<evidence type="ECO:0000313" key="3">
    <source>
        <dbReference type="EMBL" id="MDI1490229.1"/>
    </source>
</evidence>
<organism evidence="3 4">
    <name type="scientific">Ramalina farinacea</name>
    <dbReference type="NCBI Taxonomy" id="258253"/>
    <lineage>
        <taxon>Eukaryota</taxon>
        <taxon>Fungi</taxon>
        <taxon>Dikarya</taxon>
        <taxon>Ascomycota</taxon>
        <taxon>Pezizomycotina</taxon>
        <taxon>Lecanoromycetes</taxon>
        <taxon>OSLEUM clade</taxon>
        <taxon>Lecanoromycetidae</taxon>
        <taxon>Lecanorales</taxon>
        <taxon>Lecanorineae</taxon>
        <taxon>Ramalinaceae</taxon>
        <taxon>Ramalina</taxon>
    </lineage>
</organism>
<dbReference type="EMBL" id="JAPUFD010000011">
    <property type="protein sequence ID" value="MDI1490229.1"/>
    <property type="molecule type" value="Genomic_DNA"/>
</dbReference>
<sequence>MDHLKNLFNKHLRIKSSSSDNNPGQDQEHYQACWPAELESPPTILGYVLDVNDRGYSRDIGRSFQLGGFTYYVFGDTFCKDQDGYFRGITSNTVALVSDTGKPTKCTYQSIDDKGMVAAFLPLTESEKLYREEDAKTRIMLWSFGGLVEVKEGVGYVWYQKSIERKGSGQSTTEYVGSGIARVEVDCETGELTTTRCGELISPEEPGFGCLSAIKHGHHVYLYGQRSGSCKIVLARVAPHEVENTAAYEHWDGEGWQLNNCDNAATLWEDIPQASVFRSSLFGEQYPFVMVGVTKWCDNKVQVGIAPAPQGPWQIKDVGVAEPLKVSGGHRYCIYAHPWASEGGKDLFLTWSETWPGGVVAAKLTFTMQSPPPTPDSSAEDKPAEVEKEL</sequence>
<dbReference type="Proteomes" id="UP001161017">
    <property type="component" value="Unassembled WGS sequence"/>
</dbReference>
<dbReference type="Pfam" id="PF13810">
    <property type="entry name" value="DUF4185"/>
    <property type="match status" value="1"/>
</dbReference>
<evidence type="ECO:0000259" key="2">
    <source>
        <dbReference type="Pfam" id="PF13810"/>
    </source>
</evidence>
<feature type="region of interest" description="Disordered" evidence="1">
    <location>
        <begin position="369"/>
        <end position="390"/>
    </location>
</feature>
<proteinExistence type="predicted"/>
<evidence type="ECO:0000256" key="1">
    <source>
        <dbReference type="SAM" id="MobiDB-lite"/>
    </source>
</evidence>
<keyword evidence="4" id="KW-1185">Reference proteome</keyword>
<feature type="compositionally biased region" description="Basic and acidic residues" evidence="1">
    <location>
        <begin position="379"/>
        <end position="390"/>
    </location>
</feature>
<name>A0AA43TW80_9LECA</name>
<protein>
    <recommendedName>
        <fullName evidence="2">DUF4185 domain-containing protein</fullName>
    </recommendedName>
</protein>
<gene>
    <name evidence="3" type="ORF">OHK93_001429</name>
</gene>
<feature type="domain" description="DUF4185" evidence="2">
    <location>
        <begin position="59"/>
        <end position="353"/>
    </location>
</feature>